<dbReference type="Pfam" id="PF00534">
    <property type="entry name" value="Glycos_transf_1"/>
    <property type="match status" value="1"/>
</dbReference>
<dbReference type="CDD" id="cd03801">
    <property type="entry name" value="GT4_PimA-like"/>
    <property type="match status" value="1"/>
</dbReference>
<keyword evidence="3" id="KW-0808">Transferase</keyword>
<feature type="domain" description="Glycosyl transferase family 1" evidence="1">
    <location>
        <begin position="183"/>
        <end position="333"/>
    </location>
</feature>
<evidence type="ECO:0000313" key="3">
    <source>
        <dbReference type="EMBL" id="ANT95932.1"/>
    </source>
</evidence>
<feature type="domain" description="Glycosyltransferase subfamily 4-like N-terminal" evidence="2">
    <location>
        <begin position="19"/>
        <end position="169"/>
    </location>
</feature>
<protein>
    <submittedName>
        <fullName evidence="3">Glycosyltransferase</fullName>
    </submittedName>
</protein>
<reference evidence="3" key="1">
    <citation type="journal article" date="2016" name="Water Res.">
        <title>Comparative genomics analyses on EPS biosynthesis genes required for floc formation of Zoogloea resiniphila and other activated sludge bacteria.</title>
        <authorList>
            <person name="An W."/>
            <person name="Guo F."/>
            <person name="Song Y."/>
            <person name="Gao N."/>
            <person name="Bai S."/>
            <person name="Dai J."/>
            <person name="Wei H."/>
            <person name="Zhang L."/>
            <person name="Yu D."/>
            <person name="Xia M."/>
            <person name="Yu Y."/>
            <person name="Qi M."/>
            <person name="Tian C."/>
            <person name="Chen H."/>
            <person name="Wu Z."/>
            <person name="Zhang T."/>
            <person name="Qiu D."/>
        </authorList>
    </citation>
    <scope>NUCLEOTIDE SEQUENCE</scope>
    <source>
        <strain evidence="3">MMB</strain>
    </source>
</reference>
<name>A0A1B1R2T1_9RHOO</name>
<dbReference type="InterPro" id="IPR001296">
    <property type="entry name" value="Glyco_trans_1"/>
</dbReference>
<proteinExistence type="predicted"/>
<dbReference type="GO" id="GO:0016757">
    <property type="term" value="F:glycosyltransferase activity"/>
    <property type="evidence" value="ECO:0007669"/>
    <property type="project" value="InterPro"/>
</dbReference>
<sequence length="370" mass="39837">MSLAGLRIALVGPLPPPAGGMANQTRQLAELLREEGATVELVQVNAPYRPAWVGRIQGLRAFARLLPYLWSLWRAAGRADLLHVMANSGWSWHLFSAPAVWIGALRGRPVVVNYHGGEAEAFLTRAAGWVRPTMVKAARLVVPSGFLLDVFSRFGMAAQIVPNVVDLQRFQPAGQARPAGAHIVVARNLEEIYGIGTALRAFALIFAQRPDARLSVAGSGPLEAELKALAERLGVAAQVRFTGRLDRDQMAALYQAADLTLNPSRVDNMPVSVLEALACGVPVVSTDVGGIPYLVQHEHTAMLVPRDDPEAMAAAALRVLGDAALAARLRQAGFGEIGRYSWQAVRGELLAVYGEAMHPSHQPAVRRTQE</sequence>
<dbReference type="PANTHER" id="PTHR45947:SF3">
    <property type="entry name" value="SULFOQUINOVOSYL TRANSFERASE SQD2"/>
    <property type="match status" value="1"/>
</dbReference>
<evidence type="ECO:0000259" key="2">
    <source>
        <dbReference type="Pfam" id="PF13439"/>
    </source>
</evidence>
<dbReference type="InterPro" id="IPR028098">
    <property type="entry name" value="Glyco_trans_4-like_N"/>
</dbReference>
<evidence type="ECO:0000259" key="1">
    <source>
        <dbReference type="Pfam" id="PF00534"/>
    </source>
</evidence>
<dbReference type="EMBL" id="KX259245">
    <property type="protein sequence ID" value="ANT95932.1"/>
    <property type="molecule type" value="Genomic_DNA"/>
</dbReference>
<accession>A0A1B1R2T1</accession>
<dbReference type="InterPro" id="IPR050194">
    <property type="entry name" value="Glycosyltransferase_grp1"/>
</dbReference>
<dbReference type="Gene3D" id="3.40.50.2000">
    <property type="entry name" value="Glycogen Phosphorylase B"/>
    <property type="match status" value="2"/>
</dbReference>
<dbReference type="PANTHER" id="PTHR45947">
    <property type="entry name" value="SULFOQUINOVOSYL TRANSFERASE SQD2"/>
    <property type="match status" value="1"/>
</dbReference>
<dbReference type="SUPFAM" id="SSF53756">
    <property type="entry name" value="UDP-Glycosyltransferase/glycogen phosphorylase"/>
    <property type="match status" value="1"/>
</dbReference>
<dbReference type="AlphaFoldDB" id="A0A1B1R2T1"/>
<organism evidence="3">
    <name type="scientific">Zoogloea resiniphila</name>
    <dbReference type="NCBI Taxonomy" id="40561"/>
    <lineage>
        <taxon>Bacteria</taxon>
        <taxon>Pseudomonadati</taxon>
        <taxon>Pseudomonadota</taxon>
        <taxon>Betaproteobacteria</taxon>
        <taxon>Rhodocyclales</taxon>
        <taxon>Zoogloeaceae</taxon>
        <taxon>Zoogloea</taxon>
    </lineage>
</organism>
<dbReference type="Pfam" id="PF13439">
    <property type="entry name" value="Glyco_transf_4"/>
    <property type="match status" value="1"/>
</dbReference>